<organism evidence="2 3">
    <name type="scientific">Streptosporangium subroseum</name>
    <dbReference type="NCBI Taxonomy" id="106412"/>
    <lineage>
        <taxon>Bacteria</taxon>
        <taxon>Bacillati</taxon>
        <taxon>Actinomycetota</taxon>
        <taxon>Actinomycetes</taxon>
        <taxon>Streptosporangiales</taxon>
        <taxon>Streptosporangiaceae</taxon>
        <taxon>Streptosporangium</taxon>
    </lineage>
</organism>
<sequence>MKSLDLWSYEIRRAGPATLLAPPALVLLIAALAAFGTRLGSREGNTAWFLLGALETGIPLVAGIAAASLIGRDRSVELLLTLPGGYRPTLLRRLVVTVGWAALCALAASVLLVATGWWELIPGAPGGLTGQLTWLSPLLWLSALGLLAAVTLRSTAAATSVVASVWVFEQMFSGVLRESTVPRLLYLFPTTRWGSAAEWLPNRLTLLSTALLLVAAAWPLLGNAERTLTGGETE</sequence>
<feature type="transmembrane region" description="Helical" evidence="1">
    <location>
        <begin position="90"/>
        <end position="118"/>
    </location>
</feature>
<proteinExistence type="predicted"/>
<keyword evidence="1" id="KW-0472">Membrane</keyword>
<protein>
    <recommendedName>
        <fullName evidence="4">ABC-2 type transport system permease protein</fullName>
    </recommendedName>
</protein>
<feature type="transmembrane region" description="Helical" evidence="1">
    <location>
        <begin position="47"/>
        <end position="70"/>
    </location>
</feature>
<accession>A0A239JDR1</accession>
<gene>
    <name evidence="2" type="ORF">SAMN05216276_102238</name>
</gene>
<reference evidence="2 3" key="1">
    <citation type="submission" date="2017-06" db="EMBL/GenBank/DDBJ databases">
        <authorList>
            <person name="Kim H.J."/>
            <person name="Triplett B.A."/>
        </authorList>
    </citation>
    <scope>NUCLEOTIDE SEQUENCE [LARGE SCALE GENOMIC DNA]</scope>
    <source>
        <strain evidence="2 3">CGMCC 4.2132</strain>
    </source>
</reference>
<dbReference type="RefSeq" id="WP_089209306.1">
    <property type="nucleotide sequence ID" value="NZ_FZOD01000022.1"/>
</dbReference>
<name>A0A239JDR1_9ACTN</name>
<dbReference type="EMBL" id="FZOD01000022">
    <property type="protein sequence ID" value="SNT02824.1"/>
    <property type="molecule type" value="Genomic_DNA"/>
</dbReference>
<keyword evidence="1" id="KW-0812">Transmembrane</keyword>
<dbReference type="AlphaFoldDB" id="A0A239JDR1"/>
<keyword evidence="1" id="KW-1133">Transmembrane helix</keyword>
<keyword evidence="3" id="KW-1185">Reference proteome</keyword>
<evidence type="ECO:0000256" key="1">
    <source>
        <dbReference type="SAM" id="Phobius"/>
    </source>
</evidence>
<evidence type="ECO:0008006" key="4">
    <source>
        <dbReference type="Google" id="ProtNLM"/>
    </source>
</evidence>
<feature type="transmembrane region" description="Helical" evidence="1">
    <location>
        <begin position="20"/>
        <end position="41"/>
    </location>
</feature>
<feature type="transmembrane region" description="Helical" evidence="1">
    <location>
        <begin position="204"/>
        <end position="221"/>
    </location>
</feature>
<dbReference type="OrthoDB" id="3217629at2"/>
<feature type="transmembrane region" description="Helical" evidence="1">
    <location>
        <begin position="138"/>
        <end position="168"/>
    </location>
</feature>
<dbReference type="Proteomes" id="UP000198282">
    <property type="component" value="Unassembled WGS sequence"/>
</dbReference>
<evidence type="ECO:0000313" key="3">
    <source>
        <dbReference type="Proteomes" id="UP000198282"/>
    </source>
</evidence>
<evidence type="ECO:0000313" key="2">
    <source>
        <dbReference type="EMBL" id="SNT02824.1"/>
    </source>
</evidence>